<protein>
    <submittedName>
        <fullName evidence="4">DNA polymerase-3 subunit epsilon</fullName>
    </submittedName>
</protein>
<dbReference type="GO" id="GO:0006259">
    <property type="term" value="P:DNA metabolic process"/>
    <property type="evidence" value="ECO:0007669"/>
    <property type="project" value="UniProtKB-ARBA"/>
</dbReference>
<evidence type="ECO:0000313" key="5">
    <source>
        <dbReference type="Proteomes" id="UP000185639"/>
    </source>
</evidence>
<evidence type="ECO:0000259" key="3">
    <source>
        <dbReference type="SMART" id="SM00479"/>
    </source>
</evidence>
<dbReference type="SUPFAM" id="SSF53098">
    <property type="entry name" value="Ribonuclease H-like"/>
    <property type="match status" value="1"/>
</dbReference>
<dbReference type="SMART" id="SM00479">
    <property type="entry name" value="EXOIII"/>
    <property type="match status" value="1"/>
</dbReference>
<dbReference type="CDD" id="cd06127">
    <property type="entry name" value="DEDDh"/>
    <property type="match status" value="1"/>
</dbReference>
<dbReference type="GO" id="GO:0003676">
    <property type="term" value="F:nucleic acid binding"/>
    <property type="evidence" value="ECO:0007669"/>
    <property type="project" value="InterPro"/>
</dbReference>
<reference evidence="5" key="1">
    <citation type="submission" date="2017-01" db="EMBL/GenBank/DDBJ databases">
        <authorList>
            <person name="Varghese N."/>
            <person name="Submissions S."/>
        </authorList>
    </citation>
    <scope>NUCLEOTIDE SEQUENCE [LARGE SCALE GENOMIC DNA]</scope>
    <source>
        <strain evidence="5">DSM 24913</strain>
    </source>
</reference>
<accession>A0A1N7J8L8</accession>
<dbReference type="Proteomes" id="UP000185639">
    <property type="component" value="Unassembled WGS sequence"/>
</dbReference>
<name>A0A1N7J8L8_9GAMM</name>
<evidence type="ECO:0000313" key="4">
    <source>
        <dbReference type="EMBL" id="SIS45654.1"/>
    </source>
</evidence>
<keyword evidence="5" id="KW-1185">Reference proteome</keyword>
<dbReference type="Gene3D" id="3.30.420.10">
    <property type="entry name" value="Ribonuclease H-like superfamily/Ribonuclease H"/>
    <property type="match status" value="1"/>
</dbReference>
<keyword evidence="2" id="KW-0269">Exonuclease</keyword>
<dbReference type="STRING" id="484498.SAMN05421686_101475"/>
<feature type="domain" description="Exonuclease" evidence="3">
    <location>
        <begin position="32"/>
        <end position="205"/>
    </location>
</feature>
<organism evidence="4 5">
    <name type="scientific">Thalassolituus maritimus</name>
    <dbReference type="NCBI Taxonomy" id="484498"/>
    <lineage>
        <taxon>Bacteria</taxon>
        <taxon>Pseudomonadati</taxon>
        <taxon>Pseudomonadota</taxon>
        <taxon>Gammaproteobacteria</taxon>
        <taxon>Oceanospirillales</taxon>
        <taxon>Oceanospirillaceae</taxon>
        <taxon>Thalassolituus</taxon>
    </lineage>
</organism>
<evidence type="ECO:0000256" key="2">
    <source>
        <dbReference type="ARBA" id="ARBA00022839"/>
    </source>
</evidence>
<dbReference type="GO" id="GO:0004527">
    <property type="term" value="F:exonuclease activity"/>
    <property type="evidence" value="ECO:0007669"/>
    <property type="project" value="UniProtKB-KW"/>
</dbReference>
<dbReference type="AlphaFoldDB" id="A0A1N7J8L8"/>
<dbReference type="InterPro" id="IPR036397">
    <property type="entry name" value="RNaseH_sf"/>
</dbReference>
<proteinExistence type="predicted"/>
<keyword evidence="1" id="KW-0540">Nuclease</keyword>
<dbReference type="InterPro" id="IPR012337">
    <property type="entry name" value="RNaseH-like_sf"/>
</dbReference>
<dbReference type="Pfam" id="PF00929">
    <property type="entry name" value="RNase_T"/>
    <property type="match status" value="1"/>
</dbReference>
<evidence type="ECO:0000256" key="1">
    <source>
        <dbReference type="ARBA" id="ARBA00022722"/>
    </source>
</evidence>
<dbReference type="RefSeq" id="WP_175607846.1">
    <property type="nucleotide sequence ID" value="NZ_FTOH01000001.1"/>
</dbReference>
<gene>
    <name evidence="4" type="ORF">SAMN05421686_101475</name>
</gene>
<sequence>MRLPLWLRRRLPGYRPPPERWAHMELPYTGDDVVVVDCETSEFDKKKGQLLSLAAVVVSGRSIELSSALDLTVRSDAITHPDAVRVHYLRQEDRIYGVASADAIQQFLDFVGNRPICGFYIEYDRAILNRYTRELYGFELPNRFIEVSEIYVRQKRRYIPEVNLDLTFEGLARDLNVPVIDRHTALGDVVSTALMFIKLQRHSAS</sequence>
<dbReference type="EMBL" id="FTOH01000001">
    <property type="protein sequence ID" value="SIS45654.1"/>
    <property type="molecule type" value="Genomic_DNA"/>
</dbReference>
<dbReference type="NCBIfam" id="NF006601">
    <property type="entry name" value="PRK09145.1"/>
    <property type="match status" value="1"/>
</dbReference>
<dbReference type="InterPro" id="IPR013520">
    <property type="entry name" value="Ribonucl_H"/>
</dbReference>
<keyword evidence="2" id="KW-0378">Hydrolase</keyword>